<dbReference type="CDD" id="cd06261">
    <property type="entry name" value="TM_PBP2"/>
    <property type="match status" value="1"/>
</dbReference>
<evidence type="ECO:0000313" key="9">
    <source>
        <dbReference type="EMBL" id="QTQ11231.1"/>
    </source>
</evidence>
<dbReference type="EMBL" id="CP054257">
    <property type="protein sequence ID" value="QTQ11231.1"/>
    <property type="molecule type" value="Genomic_DNA"/>
</dbReference>
<reference evidence="9" key="1">
    <citation type="submission" date="2020-05" db="EMBL/GenBank/DDBJ databases">
        <authorList>
            <person name="Zeng H."/>
            <person name="Chan Y.K."/>
            <person name="Watt R.M."/>
        </authorList>
    </citation>
    <scope>NUCLEOTIDE SEQUENCE</scope>
    <source>
        <strain evidence="9">ATCC 700773</strain>
    </source>
</reference>
<feature type="transmembrane region" description="Helical" evidence="7">
    <location>
        <begin position="263"/>
        <end position="288"/>
    </location>
</feature>
<comment type="similarity">
    <text evidence="7">Belongs to the binding-protein-dependent transport system permease family.</text>
</comment>
<keyword evidence="5 7" id="KW-1133">Transmembrane helix</keyword>
<dbReference type="SUPFAM" id="SSF161098">
    <property type="entry name" value="MetI-like"/>
    <property type="match status" value="1"/>
</dbReference>
<feature type="transmembrane region" description="Helical" evidence="7">
    <location>
        <begin position="81"/>
        <end position="102"/>
    </location>
</feature>
<dbReference type="Proteomes" id="UP000671995">
    <property type="component" value="Chromosome"/>
</dbReference>
<organism evidence="9 10">
    <name type="scientific">Treponema parvum</name>
    <dbReference type="NCBI Taxonomy" id="138851"/>
    <lineage>
        <taxon>Bacteria</taxon>
        <taxon>Pseudomonadati</taxon>
        <taxon>Spirochaetota</taxon>
        <taxon>Spirochaetia</taxon>
        <taxon>Spirochaetales</taxon>
        <taxon>Treponemataceae</taxon>
        <taxon>Treponema</taxon>
    </lineage>
</organism>
<dbReference type="RefSeq" id="WP_210118026.1">
    <property type="nucleotide sequence ID" value="NZ_CP054257.1"/>
</dbReference>
<evidence type="ECO:0000256" key="5">
    <source>
        <dbReference type="ARBA" id="ARBA00022989"/>
    </source>
</evidence>
<evidence type="ECO:0000256" key="6">
    <source>
        <dbReference type="ARBA" id="ARBA00023136"/>
    </source>
</evidence>
<dbReference type="InterPro" id="IPR000515">
    <property type="entry name" value="MetI-like"/>
</dbReference>
<dbReference type="AlphaFoldDB" id="A0A975EYF0"/>
<keyword evidence="2 7" id="KW-0813">Transport</keyword>
<reference evidence="9" key="2">
    <citation type="journal article" date="2021" name="Microbiol. Resour. Announc.">
        <title>Complete Genome Sequences of Three Human Oral Treponema parvum Isolates.</title>
        <authorList>
            <person name="Zeng H."/>
            <person name="Watt R.M."/>
        </authorList>
    </citation>
    <scope>NUCLEOTIDE SEQUENCE</scope>
    <source>
        <strain evidence="9">ATCC 700773</strain>
    </source>
</reference>
<dbReference type="InterPro" id="IPR051393">
    <property type="entry name" value="ABC_transporter_permease"/>
</dbReference>
<dbReference type="PANTHER" id="PTHR30193:SF37">
    <property type="entry name" value="INNER MEMBRANE ABC TRANSPORTER PERMEASE PROTEIN YCJO"/>
    <property type="match status" value="1"/>
</dbReference>
<dbReference type="PROSITE" id="PS50928">
    <property type="entry name" value="ABC_TM1"/>
    <property type="match status" value="1"/>
</dbReference>
<keyword evidence="3" id="KW-1003">Cell membrane</keyword>
<dbReference type="GO" id="GO:0055085">
    <property type="term" value="P:transmembrane transport"/>
    <property type="evidence" value="ECO:0007669"/>
    <property type="project" value="InterPro"/>
</dbReference>
<keyword evidence="4 7" id="KW-0812">Transmembrane</keyword>
<feature type="transmembrane region" description="Helical" evidence="7">
    <location>
        <begin position="21"/>
        <end position="48"/>
    </location>
</feature>
<evidence type="ECO:0000313" key="10">
    <source>
        <dbReference type="Proteomes" id="UP000671995"/>
    </source>
</evidence>
<dbReference type="InterPro" id="IPR035906">
    <property type="entry name" value="MetI-like_sf"/>
</dbReference>
<dbReference type="GO" id="GO:0005886">
    <property type="term" value="C:plasma membrane"/>
    <property type="evidence" value="ECO:0007669"/>
    <property type="project" value="UniProtKB-SubCell"/>
</dbReference>
<evidence type="ECO:0000256" key="7">
    <source>
        <dbReference type="RuleBase" id="RU363032"/>
    </source>
</evidence>
<dbReference type="Pfam" id="PF00528">
    <property type="entry name" value="BPD_transp_1"/>
    <property type="match status" value="1"/>
</dbReference>
<protein>
    <submittedName>
        <fullName evidence="9">Sugar ABC transporter permease</fullName>
    </submittedName>
</protein>
<dbReference type="PANTHER" id="PTHR30193">
    <property type="entry name" value="ABC TRANSPORTER PERMEASE PROTEIN"/>
    <property type="match status" value="1"/>
</dbReference>
<evidence type="ECO:0000259" key="8">
    <source>
        <dbReference type="PROSITE" id="PS50928"/>
    </source>
</evidence>
<name>A0A975EYF0_9SPIR</name>
<feature type="transmembrane region" description="Helical" evidence="7">
    <location>
        <begin position="220"/>
        <end position="243"/>
    </location>
</feature>
<feature type="domain" description="ABC transmembrane type-1" evidence="8">
    <location>
        <begin position="77"/>
        <end position="289"/>
    </location>
</feature>
<evidence type="ECO:0000256" key="4">
    <source>
        <dbReference type="ARBA" id="ARBA00022692"/>
    </source>
</evidence>
<evidence type="ECO:0000256" key="3">
    <source>
        <dbReference type="ARBA" id="ARBA00022475"/>
    </source>
</evidence>
<comment type="subcellular location">
    <subcellularLocation>
        <location evidence="1 7">Cell membrane</location>
        <topology evidence="1 7">Multi-pass membrane protein</topology>
    </subcellularLocation>
</comment>
<sequence>MASAVSKTSKIVVNRNRKMAFLFLLPNIIGFAVFTLIPVVSSIVLSLMKWNGRSAAKFVGLKNFITIFTSSDFLIALRNTVVYTVGTVPFIIAFALIIAFLLENDFKGAAAVRAMFFFPHISSIVAISVVWQLVYAKSGVLNNFLTHLGLTDPPAWLSDKNWALPAIMLMIIWKGIGYYMIIYLAGLRNIDKALYEAATIDGCNSFRRFWHITIPSLKPITFYISVMCIINSFQVFTPIYIMTKGGPGRATTVMVLQIYQDAFVNYEFGIASAEAMVLFACILIVTLIQFRGQKDD</sequence>
<keyword evidence="6 7" id="KW-0472">Membrane</keyword>
<dbReference type="Gene3D" id="1.10.3720.10">
    <property type="entry name" value="MetI-like"/>
    <property type="match status" value="1"/>
</dbReference>
<accession>A0A975EYF0</accession>
<evidence type="ECO:0000256" key="1">
    <source>
        <dbReference type="ARBA" id="ARBA00004651"/>
    </source>
</evidence>
<feature type="transmembrane region" description="Helical" evidence="7">
    <location>
        <begin position="114"/>
        <end position="134"/>
    </location>
</feature>
<feature type="transmembrane region" description="Helical" evidence="7">
    <location>
        <begin position="162"/>
        <end position="185"/>
    </location>
</feature>
<proteinExistence type="inferred from homology"/>
<gene>
    <name evidence="9" type="ORF">HRI96_02885</name>
</gene>
<evidence type="ECO:0000256" key="2">
    <source>
        <dbReference type="ARBA" id="ARBA00022448"/>
    </source>
</evidence>